<dbReference type="SUPFAM" id="SSF55785">
    <property type="entry name" value="PYP-like sensor domain (PAS domain)"/>
    <property type="match status" value="3"/>
</dbReference>
<dbReference type="InterPro" id="IPR000014">
    <property type="entry name" value="PAS"/>
</dbReference>
<protein>
    <submittedName>
        <fullName evidence="4">PAS domain S-box-containing protein</fullName>
    </submittedName>
</protein>
<name>A0A1G8BNX9_9FLAO</name>
<dbReference type="Pfam" id="PF13426">
    <property type="entry name" value="PAS_9"/>
    <property type="match status" value="1"/>
</dbReference>
<dbReference type="InterPro" id="IPR052155">
    <property type="entry name" value="Biofilm_reg_signaling"/>
</dbReference>
<sequence length="646" mass="75335">MKSPLSKKIILLFFIVILGIFVSVFIITEKNKLGMQKSNKWVEHTHQVFAKSSLLESTIQYNILANYGYRISGDPLFIRDPQLTYNEVKKQLDGLSILISDNDKQIVRIKYLNKLVDKRILFLKEGNQLQYKKGIELSRNLEFLDNTIGYLNEVKAVVVKIQLEESRLLKFRQQAYIDSSSAFYFSFYLLLSFVIVLMIFMFFLVRYNMKEKEKIRDVLLAKNEWYNQLMGSLGWGVVSVDITGVITFINRVAQELTGSNEVKLIDKIVENVLEIRNEETESIVMNPLTKVMQENKVMWLGNHAVLKRKDDSKIYIDGSVAPIHSHNKELVGSVLVFRDVSKDKEVQLALLNSLKETKDYKYAIDESAMVVITNQKGSITYTNDNFCKVSKYSREELIGRDHRIINSGYHSKEFMHELWTTIANGEIWKGEVKNRKKDGSLYWVDTTIVPFLNDKGKPYQYIAIRSEITERKQVEENFLTLANNMSQLVWMADADGSIFWYNQRWFDYSGTTIEEMKGWGWTKVHHPDHLERVVNKIKEYFDSGEVWEDSFPLRGADGHYRWFLSRAVPVLDAHGKMIRWFGTNTDTTVLKEVEEKLVEKRRELEAKVEELYKSNSELDRFVYSASHDLRAPPKINAGFDRYCNEQ</sequence>
<dbReference type="InterPro" id="IPR013655">
    <property type="entry name" value="PAS_fold_3"/>
</dbReference>
<feature type="domain" description="PAS" evidence="2">
    <location>
        <begin position="222"/>
        <end position="295"/>
    </location>
</feature>
<dbReference type="NCBIfam" id="TIGR00229">
    <property type="entry name" value="sensory_box"/>
    <property type="match status" value="3"/>
</dbReference>
<feature type="transmembrane region" description="Helical" evidence="1">
    <location>
        <begin position="182"/>
        <end position="205"/>
    </location>
</feature>
<dbReference type="SMART" id="SM00086">
    <property type="entry name" value="PAC"/>
    <property type="match status" value="3"/>
</dbReference>
<dbReference type="Gene3D" id="3.30.450.20">
    <property type="entry name" value="PAS domain"/>
    <property type="match status" value="3"/>
</dbReference>
<feature type="domain" description="PAC" evidence="3">
    <location>
        <begin position="300"/>
        <end position="352"/>
    </location>
</feature>
<reference evidence="5" key="1">
    <citation type="submission" date="2016-10" db="EMBL/GenBank/DDBJ databases">
        <authorList>
            <person name="Varghese N."/>
            <person name="Submissions S."/>
        </authorList>
    </citation>
    <scope>NUCLEOTIDE SEQUENCE [LARGE SCALE GENOMIC DNA]</scope>
    <source>
        <strain evidence="5">CGMCC 1.2747</strain>
    </source>
</reference>
<dbReference type="AlphaFoldDB" id="A0A1G8BNX9"/>
<keyword evidence="1" id="KW-1133">Transmembrane helix</keyword>
<dbReference type="InterPro" id="IPR001610">
    <property type="entry name" value="PAC"/>
</dbReference>
<feature type="domain" description="PAC" evidence="3">
    <location>
        <begin position="428"/>
        <end position="480"/>
    </location>
</feature>
<dbReference type="InterPro" id="IPR013767">
    <property type="entry name" value="PAS_fold"/>
</dbReference>
<dbReference type="Pfam" id="PF00989">
    <property type="entry name" value="PAS"/>
    <property type="match status" value="1"/>
</dbReference>
<feature type="domain" description="PAS" evidence="2">
    <location>
        <begin position="356"/>
        <end position="400"/>
    </location>
</feature>
<feature type="domain" description="PAS" evidence="2">
    <location>
        <begin position="474"/>
        <end position="544"/>
    </location>
</feature>
<evidence type="ECO:0000259" key="2">
    <source>
        <dbReference type="PROSITE" id="PS50112"/>
    </source>
</evidence>
<keyword evidence="1" id="KW-0812">Transmembrane</keyword>
<dbReference type="SMART" id="SM00091">
    <property type="entry name" value="PAS"/>
    <property type="match status" value="3"/>
</dbReference>
<dbReference type="Pfam" id="PF05227">
    <property type="entry name" value="CHASE3"/>
    <property type="match status" value="1"/>
</dbReference>
<gene>
    <name evidence="4" type="ORF">SAMN04488062_106107</name>
</gene>
<feature type="domain" description="PAC" evidence="3">
    <location>
        <begin position="547"/>
        <end position="599"/>
    </location>
</feature>
<dbReference type="CDD" id="cd00130">
    <property type="entry name" value="PAS"/>
    <property type="match status" value="3"/>
</dbReference>
<dbReference type="InterPro" id="IPR000700">
    <property type="entry name" value="PAS-assoc_C"/>
</dbReference>
<dbReference type="Pfam" id="PF08447">
    <property type="entry name" value="PAS_3"/>
    <property type="match status" value="1"/>
</dbReference>
<organism evidence="4 5">
    <name type="scientific">Flavobacterium omnivorum</name>
    <dbReference type="NCBI Taxonomy" id="178355"/>
    <lineage>
        <taxon>Bacteria</taxon>
        <taxon>Pseudomonadati</taxon>
        <taxon>Bacteroidota</taxon>
        <taxon>Flavobacteriia</taxon>
        <taxon>Flavobacteriales</taxon>
        <taxon>Flavobacteriaceae</taxon>
        <taxon>Flavobacterium</taxon>
    </lineage>
</organism>
<dbReference type="PROSITE" id="PS50112">
    <property type="entry name" value="PAS"/>
    <property type="match status" value="3"/>
</dbReference>
<keyword evidence="5" id="KW-1185">Reference proteome</keyword>
<evidence type="ECO:0000256" key="1">
    <source>
        <dbReference type="SAM" id="Phobius"/>
    </source>
</evidence>
<dbReference type="Gene3D" id="1.10.287.130">
    <property type="match status" value="1"/>
</dbReference>
<dbReference type="STRING" id="178355.SAMN04488062_106107"/>
<dbReference type="GO" id="GO:0006355">
    <property type="term" value="P:regulation of DNA-templated transcription"/>
    <property type="evidence" value="ECO:0007669"/>
    <property type="project" value="InterPro"/>
</dbReference>
<evidence type="ECO:0000313" key="5">
    <source>
        <dbReference type="Proteomes" id="UP000199274"/>
    </source>
</evidence>
<dbReference type="OrthoDB" id="9811889at2"/>
<dbReference type="PANTHER" id="PTHR44757:SF2">
    <property type="entry name" value="BIOFILM ARCHITECTURE MAINTENANCE PROTEIN MBAA"/>
    <property type="match status" value="1"/>
</dbReference>
<dbReference type="InterPro" id="IPR007891">
    <property type="entry name" value="CHASE3"/>
</dbReference>
<evidence type="ECO:0000259" key="3">
    <source>
        <dbReference type="PROSITE" id="PS50113"/>
    </source>
</evidence>
<dbReference type="InterPro" id="IPR035965">
    <property type="entry name" value="PAS-like_dom_sf"/>
</dbReference>
<dbReference type="PROSITE" id="PS50113">
    <property type="entry name" value="PAC"/>
    <property type="match status" value="3"/>
</dbReference>
<dbReference type="Proteomes" id="UP000199274">
    <property type="component" value="Unassembled WGS sequence"/>
</dbReference>
<accession>A0A1G8BNX9</accession>
<feature type="transmembrane region" description="Helical" evidence="1">
    <location>
        <begin position="9"/>
        <end position="28"/>
    </location>
</feature>
<evidence type="ECO:0000313" key="4">
    <source>
        <dbReference type="EMBL" id="SDH34896.1"/>
    </source>
</evidence>
<dbReference type="FunFam" id="3.30.450.20:FF:000099">
    <property type="entry name" value="Sensory box sensor histidine kinase"/>
    <property type="match status" value="1"/>
</dbReference>
<keyword evidence="1" id="KW-0472">Membrane</keyword>
<dbReference type="EMBL" id="FNDB01000006">
    <property type="protein sequence ID" value="SDH34896.1"/>
    <property type="molecule type" value="Genomic_DNA"/>
</dbReference>
<dbReference type="PANTHER" id="PTHR44757">
    <property type="entry name" value="DIGUANYLATE CYCLASE DGCP"/>
    <property type="match status" value="1"/>
</dbReference>
<proteinExistence type="predicted"/>